<organism evidence="2 3">
    <name type="scientific">Parnassius mnemosyne</name>
    <name type="common">clouded apollo</name>
    <dbReference type="NCBI Taxonomy" id="213953"/>
    <lineage>
        <taxon>Eukaryota</taxon>
        <taxon>Metazoa</taxon>
        <taxon>Ecdysozoa</taxon>
        <taxon>Arthropoda</taxon>
        <taxon>Hexapoda</taxon>
        <taxon>Insecta</taxon>
        <taxon>Pterygota</taxon>
        <taxon>Neoptera</taxon>
        <taxon>Endopterygota</taxon>
        <taxon>Lepidoptera</taxon>
        <taxon>Glossata</taxon>
        <taxon>Ditrysia</taxon>
        <taxon>Papilionoidea</taxon>
        <taxon>Papilionidae</taxon>
        <taxon>Parnassiinae</taxon>
        <taxon>Parnassini</taxon>
        <taxon>Parnassius</taxon>
        <taxon>Driopa</taxon>
    </lineage>
</organism>
<dbReference type="SMART" id="SM00595">
    <property type="entry name" value="MADF"/>
    <property type="match status" value="1"/>
</dbReference>
<feature type="domain" description="MADF" evidence="1">
    <location>
        <begin position="43"/>
        <end position="135"/>
    </location>
</feature>
<dbReference type="Proteomes" id="UP001314205">
    <property type="component" value="Unassembled WGS sequence"/>
</dbReference>
<dbReference type="AlphaFoldDB" id="A0AAV1KJS3"/>
<dbReference type="PROSITE" id="PS51029">
    <property type="entry name" value="MADF"/>
    <property type="match status" value="1"/>
</dbReference>
<reference evidence="2 3" key="1">
    <citation type="submission" date="2023-11" db="EMBL/GenBank/DDBJ databases">
        <authorList>
            <person name="Hedman E."/>
            <person name="Englund M."/>
            <person name="Stromberg M."/>
            <person name="Nyberg Akerstrom W."/>
            <person name="Nylinder S."/>
            <person name="Jareborg N."/>
            <person name="Kallberg Y."/>
            <person name="Kronander E."/>
        </authorList>
    </citation>
    <scope>NUCLEOTIDE SEQUENCE [LARGE SCALE GENOMIC DNA]</scope>
</reference>
<dbReference type="InterPro" id="IPR006578">
    <property type="entry name" value="MADF-dom"/>
</dbReference>
<name>A0AAV1KJS3_9NEOP</name>
<proteinExistence type="predicted"/>
<dbReference type="PANTHER" id="PTHR21505:SF12">
    <property type="entry name" value="MADF DOMAIN-CONTAINING PROTEIN-RELATED"/>
    <property type="match status" value="1"/>
</dbReference>
<accession>A0AAV1KJS3</accession>
<dbReference type="Pfam" id="PF10545">
    <property type="entry name" value="MADF_DNA_bdg"/>
    <property type="match status" value="1"/>
</dbReference>
<protein>
    <recommendedName>
        <fullName evidence="1">MADF domain-containing protein</fullName>
    </recommendedName>
</protein>
<evidence type="ECO:0000313" key="3">
    <source>
        <dbReference type="Proteomes" id="UP001314205"/>
    </source>
</evidence>
<keyword evidence="3" id="KW-1185">Reference proteome</keyword>
<sequence>MDSNSNSFDNMSFPKIEIDLESEAPSYKRDSRYNWNSENTMKLIDTMEKDCKELWDVKHPLNKDRVARQAKMEYLANVFGTSAEEISRKIHNLRTQFNNELRKIKRRSGNEGGVVAGSSGWEYFDALTFLLRAPTDPLDTVDSVNLALAEFQADEEVEFGIVARAHLNNNNANNHSPTRRAKPAIRVAASAPPPLPPSAHPMMWPEEPLPRLRPGVNADECQIFGDFVASELRTLRSDESRKKLKRMIQKAILQVGEEEDVNIISG</sequence>
<evidence type="ECO:0000313" key="2">
    <source>
        <dbReference type="EMBL" id="CAK1582114.1"/>
    </source>
</evidence>
<comment type="caution">
    <text evidence="2">The sequence shown here is derived from an EMBL/GenBank/DDBJ whole genome shotgun (WGS) entry which is preliminary data.</text>
</comment>
<dbReference type="EMBL" id="CAVLGL010000035">
    <property type="protein sequence ID" value="CAK1582114.1"/>
    <property type="molecule type" value="Genomic_DNA"/>
</dbReference>
<gene>
    <name evidence="2" type="ORF">PARMNEM_LOCUS3692</name>
</gene>
<evidence type="ECO:0000259" key="1">
    <source>
        <dbReference type="PROSITE" id="PS51029"/>
    </source>
</evidence>
<dbReference type="PANTHER" id="PTHR21505">
    <property type="entry name" value="MADF DOMAIN-CONTAINING PROTEIN-RELATED"/>
    <property type="match status" value="1"/>
</dbReference>